<accession>A0A1G6VUB4</accession>
<protein>
    <submittedName>
        <fullName evidence="1">Uncharacterized protein</fullName>
    </submittedName>
</protein>
<evidence type="ECO:0000313" key="1">
    <source>
        <dbReference type="EMBL" id="SDD56587.1"/>
    </source>
</evidence>
<sequence>MTEEQHTLLLIRGSIASLPPTDRAGIEQAATKLREVVLHHNDHGRLALALVGAELAAED</sequence>
<name>A0A1G6VUB4_9BURK</name>
<keyword evidence="2" id="KW-1185">Reference proteome</keyword>
<dbReference type="STRING" id="187868.SAMN05192589_107127"/>
<evidence type="ECO:0000313" key="2">
    <source>
        <dbReference type="Proteomes" id="UP000198781"/>
    </source>
</evidence>
<organism evidence="1 2">
    <name type="scientific">Paracidovorax valerianellae</name>
    <dbReference type="NCBI Taxonomy" id="187868"/>
    <lineage>
        <taxon>Bacteria</taxon>
        <taxon>Pseudomonadati</taxon>
        <taxon>Pseudomonadota</taxon>
        <taxon>Betaproteobacteria</taxon>
        <taxon>Burkholderiales</taxon>
        <taxon>Comamonadaceae</taxon>
        <taxon>Paracidovorax</taxon>
    </lineage>
</organism>
<reference evidence="1 2" key="1">
    <citation type="submission" date="2016-10" db="EMBL/GenBank/DDBJ databases">
        <authorList>
            <person name="de Groot N.N."/>
        </authorList>
    </citation>
    <scope>NUCLEOTIDE SEQUENCE [LARGE SCALE GENOMIC DNA]</scope>
    <source>
        <strain evidence="1 2">DSM 16619</strain>
    </source>
</reference>
<dbReference type="OrthoDB" id="8820021at2"/>
<dbReference type="Proteomes" id="UP000198781">
    <property type="component" value="Unassembled WGS sequence"/>
</dbReference>
<proteinExistence type="predicted"/>
<dbReference type="RefSeq" id="WP_092744164.1">
    <property type="nucleotide sequence ID" value="NZ_FMZC01000007.1"/>
</dbReference>
<dbReference type="AlphaFoldDB" id="A0A1G6VUB4"/>
<gene>
    <name evidence="1" type="ORF">SAMN05192589_107127</name>
</gene>
<dbReference type="EMBL" id="FMZC01000007">
    <property type="protein sequence ID" value="SDD56587.1"/>
    <property type="molecule type" value="Genomic_DNA"/>
</dbReference>